<dbReference type="InterPro" id="IPR032675">
    <property type="entry name" value="LRR_dom_sf"/>
</dbReference>
<sequence>MTKGVAGIGKTVLTQKFTLDWAEDKANQDIQFTFPFTFRELNVLKEKKFSLVELVHHFFPETKEAGICRFEEFQVVFIFDGLDECRLPLDFHNTKILTDVTKSTSVDVLLTNVIRGNLLPSARLWITTRPAAANQIPSGCVDMVTEVRGFTDTQKEEYFRKRFRDEDQANRIISHIKTSRSLHIMCHIPVFCWITATVLEDVLKTREGGGLPKTLTEMYIHFLVVQSKLKNIKYDGGAETDPHWSPESRKMIESLGKLAFEQLQKGNLIFYDSDLTECGVFTQIFKEERGLYQDKVFCFIHLSVQEFLAALHVHLTFINSGVNLMSEEFLTSQECDTGNGETSMTHFYQSAVDKSLQSPNGHLDLFLRFLLGLSVSTSQTLLRGLLTSTGGSQTNQETVEYIKRKISKNLSAEKSINLFHCLNELNDRSLVEEIQQSLRSGRLSTDKLSPAEWSALVFILLSSEKDLTVFDLKKYSASEEALLRLLLSSCNLTERSCEALSSVLSSKSCSLRELDLNNNNLQDSGVQLIYLWMSPFRLSHCGLSKKSCGALSSILRTQSCSLRELDLSNNNLQDSGVQLLSTTLQSPHCRLETLRLSGCLITEKGCRSLASALTSNPSHLKELDLSYNHPGITGLTLLTGLQDSQSKLDTLRYDEIFVCLGHTRA</sequence>
<dbReference type="InterPro" id="IPR041075">
    <property type="entry name" value="NOD1/2_WH"/>
</dbReference>
<dbReference type="InterPro" id="IPR041267">
    <property type="entry name" value="NLRP_HD2"/>
</dbReference>
<dbReference type="Pfam" id="PF17776">
    <property type="entry name" value="NLRC4_HD2"/>
    <property type="match status" value="1"/>
</dbReference>
<dbReference type="PROSITE" id="PS51450">
    <property type="entry name" value="LRR"/>
    <property type="match status" value="1"/>
</dbReference>
<accession>A0A3Q3EJ61</accession>
<dbReference type="InterPro" id="IPR027417">
    <property type="entry name" value="P-loop_NTPase"/>
</dbReference>
<dbReference type="FunFam" id="3.40.50.300:FF:001524">
    <property type="entry name" value="Si:dkey-126g1.7"/>
    <property type="match status" value="1"/>
</dbReference>
<keyword evidence="6" id="KW-0067">ATP-binding</keyword>
<dbReference type="Ensembl" id="ENSLBET00000007656.1">
    <property type="protein sequence ID" value="ENSLBEP00000007279.1"/>
    <property type="gene ID" value="ENSLBEG00000005582.1"/>
</dbReference>
<dbReference type="PANTHER" id="PTHR24106">
    <property type="entry name" value="NACHT, LRR AND CARD DOMAINS-CONTAINING"/>
    <property type="match status" value="1"/>
</dbReference>
<dbReference type="InterPro" id="IPR007111">
    <property type="entry name" value="NACHT_NTPase"/>
</dbReference>
<dbReference type="PROSITE" id="PS50837">
    <property type="entry name" value="NACHT"/>
    <property type="match status" value="1"/>
</dbReference>
<reference evidence="8" key="2">
    <citation type="submission" date="2025-09" db="UniProtKB">
        <authorList>
            <consortium name="Ensembl"/>
        </authorList>
    </citation>
    <scope>IDENTIFICATION</scope>
</reference>
<dbReference type="GeneTree" id="ENSGT01120000271898"/>
<dbReference type="AlphaFoldDB" id="A0A3Q3EJ61"/>
<name>A0A3Q3EJ61_9LABR</name>
<comment type="subcellular location">
    <subcellularLocation>
        <location evidence="1">Cytoplasm</location>
    </subcellularLocation>
</comment>
<reference evidence="8" key="1">
    <citation type="submission" date="2025-08" db="UniProtKB">
        <authorList>
            <consortium name="Ensembl"/>
        </authorList>
    </citation>
    <scope>IDENTIFICATION</scope>
</reference>
<keyword evidence="9" id="KW-1185">Reference proteome</keyword>
<dbReference type="Proteomes" id="UP000261660">
    <property type="component" value="Unplaced"/>
</dbReference>
<proteinExistence type="predicted"/>
<evidence type="ECO:0000313" key="8">
    <source>
        <dbReference type="Ensembl" id="ENSLBEP00000007279.1"/>
    </source>
</evidence>
<dbReference type="Pfam" id="PF05729">
    <property type="entry name" value="NACHT"/>
    <property type="match status" value="1"/>
</dbReference>
<protein>
    <submittedName>
        <fullName evidence="8">NLR family CARD domain-containing protein 3-like</fullName>
    </submittedName>
</protein>
<dbReference type="SMART" id="SM00368">
    <property type="entry name" value="LRR_RI"/>
    <property type="match status" value="5"/>
</dbReference>
<dbReference type="InterPro" id="IPR001611">
    <property type="entry name" value="Leu-rich_rpt"/>
</dbReference>
<dbReference type="GO" id="GO:0005524">
    <property type="term" value="F:ATP binding"/>
    <property type="evidence" value="ECO:0007669"/>
    <property type="project" value="UniProtKB-KW"/>
</dbReference>
<keyword evidence="5" id="KW-0547">Nucleotide-binding</keyword>
<evidence type="ECO:0000256" key="2">
    <source>
        <dbReference type="ARBA" id="ARBA00022490"/>
    </source>
</evidence>
<dbReference type="Pfam" id="PF17779">
    <property type="entry name" value="WHD_NOD2"/>
    <property type="match status" value="1"/>
</dbReference>
<evidence type="ECO:0000256" key="4">
    <source>
        <dbReference type="ARBA" id="ARBA00022737"/>
    </source>
</evidence>
<evidence type="ECO:0000256" key="1">
    <source>
        <dbReference type="ARBA" id="ARBA00004496"/>
    </source>
</evidence>
<feature type="domain" description="NACHT" evidence="7">
    <location>
        <begin position="1"/>
        <end position="132"/>
    </location>
</feature>
<evidence type="ECO:0000256" key="3">
    <source>
        <dbReference type="ARBA" id="ARBA00022614"/>
    </source>
</evidence>
<keyword evidence="2" id="KW-0963">Cytoplasm</keyword>
<dbReference type="Gene3D" id="3.40.50.300">
    <property type="entry name" value="P-loop containing nucleotide triphosphate hydrolases"/>
    <property type="match status" value="1"/>
</dbReference>
<dbReference type="SUPFAM" id="SSF52047">
    <property type="entry name" value="RNI-like"/>
    <property type="match status" value="1"/>
</dbReference>
<evidence type="ECO:0000259" key="7">
    <source>
        <dbReference type="PROSITE" id="PS50837"/>
    </source>
</evidence>
<evidence type="ECO:0000256" key="5">
    <source>
        <dbReference type="ARBA" id="ARBA00022741"/>
    </source>
</evidence>
<evidence type="ECO:0000313" key="9">
    <source>
        <dbReference type="Proteomes" id="UP000261660"/>
    </source>
</evidence>
<dbReference type="InterPro" id="IPR051261">
    <property type="entry name" value="NLR"/>
</dbReference>
<organism evidence="8 9">
    <name type="scientific">Labrus bergylta</name>
    <name type="common">ballan wrasse</name>
    <dbReference type="NCBI Taxonomy" id="56723"/>
    <lineage>
        <taxon>Eukaryota</taxon>
        <taxon>Metazoa</taxon>
        <taxon>Chordata</taxon>
        <taxon>Craniata</taxon>
        <taxon>Vertebrata</taxon>
        <taxon>Euteleostomi</taxon>
        <taxon>Actinopterygii</taxon>
        <taxon>Neopterygii</taxon>
        <taxon>Teleostei</taxon>
        <taxon>Neoteleostei</taxon>
        <taxon>Acanthomorphata</taxon>
        <taxon>Eupercaria</taxon>
        <taxon>Labriformes</taxon>
        <taxon>Labridae</taxon>
        <taxon>Labrus</taxon>
    </lineage>
</organism>
<keyword evidence="3" id="KW-0433">Leucine-rich repeat</keyword>
<dbReference type="GO" id="GO:0005737">
    <property type="term" value="C:cytoplasm"/>
    <property type="evidence" value="ECO:0007669"/>
    <property type="project" value="UniProtKB-SubCell"/>
</dbReference>
<dbReference type="Gene3D" id="3.80.10.10">
    <property type="entry name" value="Ribonuclease Inhibitor"/>
    <property type="match status" value="2"/>
</dbReference>
<dbReference type="Pfam" id="PF13516">
    <property type="entry name" value="LRR_6"/>
    <property type="match status" value="3"/>
</dbReference>
<evidence type="ECO:0000256" key="6">
    <source>
        <dbReference type="ARBA" id="ARBA00022840"/>
    </source>
</evidence>
<keyword evidence="4" id="KW-0677">Repeat</keyword>